<sequence>MFSTLALNALRSFEAAARLGSFKTAAEELSVTPAAISHQVKALEARLGTLLFERSGQGVALTEQGEQLYRQVHQAFLDISRSLEHFLPKTTSLTLTLTTTPGLAASWLIPRLGAFYRAFPQLDIRVDTRNELVDLLRDSSVDIAIRAVSRPDPKLFSQPLMNERFSVYAAPAVLARLDEDQLQLIDLRWQIPQGDTINWQSWCAAAGCAHWLGRARMREFDDEHYALAAAIAGHGLVLASNVLVADSLKRGELMTFRPEISLPGPRYMAVCVPGRERQEEMKALLTWLEEAAAATMA</sequence>
<evidence type="ECO:0000256" key="4">
    <source>
        <dbReference type="ARBA" id="ARBA00023159"/>
    </source>
</evidence>
<dbReference type="PANTHER" id="PTHR30537:SF26">
    <property type="entry name" value="GLYCINE CLEAVAGE SYSTEM TRANSCRIPTIONAL ACTIVATOR"/>
    <property type="match status" value="1"/>
</dbReference>
<dbReference type="Gene3D" id="3.40.190.10">
    <property type="entry name" value="Periplasmic binding protein-like II"/>
    <property type="match status" value="2"/>
</dbReference>
<evidence type="ECO:0000256" key="3">
    <source>
        <dbReference type="ARBA" id="ARBA00023125"/>
    </source>
</evidence>
<dbReference type="InterPro" id="IPR036388">
    <property type="entry name" value="WH-like_DNA-bd_sf"/>
</dbReference>
<dbReference type="AlphaFoldDB" id="A0A6S5U0T2"/>
<organism evidence="7 8">
    <name type="scientific">Pseudomonas putida</name>
    <name type="common">Arthrobacter siderocapsulatus</name>
    <dbReference type="NCBI Taxonomy" id="303"/>
    <lineage>
        <taxon>Bacteria</taxon>
        <taxon>Pseudomonadati</taxon>
        <taxon>Pseudomonadota</taxon>
        <taxon>Gammaproteobacteria</taxon>
        <taxon>Pseudomonadales</taxon>
        <taxon>Pseudomonadaceae</taxon>
        <taxon>Pseudomonas</taxon>
    </lineage>
</organism>
<comment type="similarity">
    <text evidence="1">Belongs to the LysR transcriptional regulatory family.</text>
</comment>
<evidence type="ECO:0000313" key="7">
    <source>
        <dbReference type="EMBL" id="BBT40309.1"/>
    </source>
</evidence>
<name>A0A6S5U0T2_PSEPU</name>
<dbReference type="GO" id="GO:0006351">
    <property type="term" value="P:DNA-templated transcription"/>
    <property type="evidence" value="ECO:0007669"/>
    <property type="project" value="TreeGrafter"/>
</dbReference>
<dbReference type="Proteomes" id="UP000515680">
    <property type="component" value="Chromosome"/>
</dbReference>
<evidence type="ECO:0000256" key="5">
    <source>
        <dbReference type="ARBA" id="ARBA00023163"/>
    </source>
</evidence>
<evidence type="ECO:0000256" key="1">
    <source>
        <dbReference type="ARBA" id="ARBA00009437"/>
    </source>
</evidence>
<protein>
    <submittedName>
        <fullName evidence="7">Transcriptional regulator</fullName>
    </submittedName>
</protein>
<evidence type="ECO:0000256" key="2">
    <source>
        <dbReference type="ARBA" id="ARBA00023015"/>
    </source>
</evidence>
<keyword evidence="4" id="KW-0010">Activator</keyword>
<dbReference type="RefSeq" id="WP_043211818.1">
    <property type="nucleotide sequence ID" value="NZ_AP022055.1"/>
</dbReference>
<feature type="domain" description="HTH lysR-type" evidence="6">
    <location>
        <begin position="5"/>
        <end position="62"/>
    </location>
</feature>
<dbReference type="EMBL" id="AP022227">
    <property type="protein sequence ID" value="BBT40309.1"/>
    <property type="molecule type" value="Genomic_DNA"/>
</dbReference>
<reference evidence="7 8" key="1">
    <citation type="submission" date="2019-12" db="EMBL/GenBank/DDBJ databases">
        <title>complete genome sequences of Pseudomonas putida str. WP8-W18-CRE-01 isolated from wastewater treatment plant effluent.</title>
        <authorList>
            <person name="Sekizuka T."/>
            <person name="Itokawa K."/>
            <person name="Yatsu K."/>
            <person name="Inamine Y."/>
            <person name="Kuroda M."/>
        </authorList>
    </citation>
    <scope>NUCLEOTIDE SEQUENCE [LARGE SCALE GENOMIC DNA]</scope>
    <source>
        <strain evidence="7 8">WP8-W18-CRE-01</strain>
    </source>
</reference>
<accession>A0A6S5U0T2</accession>
<dbReference type="GO" id="GO:0003700">
    <property type="term" value="F:DNA-binding transcription factor activity"/>
    <property type="evidence" value="ECO:0007669"/>
    <property type="project" value="InterPro"/>
</dbReference>
<dbReference type="Pfam" id="PF00126">
    <property type="entry name" value="HTH_1"/>
    <property type="match status" value="1"/>
</dbReference>
<keyword evidence="3" id="KW-0238">DNA-binding</keyword>
<dbReference type="GeneID" id="93544276"/>
<dbReference type="SUPFAM" id="SSF53850">
    <property type="entry name" value="Periplasmic binding protein-like II"/>
    <property type="match status" value="1"/>
</dbReference>
<dbReference type="Gene3D" id="1.10.10.10">
    <property type="entry name" value="Winged helix-like DNA-binding domain superfamily/Winged helix DNA-binding domain"/>
    <property type="match status" value="1"/>
</dbReference>
<evidence type="ECO:0000313" key="8">
    <source>
        <dbReference type="Proteomes" id="UP000515680"/>
    </source>
</evidence>
<dbReference type="GO" id="GO:0009891">
    <property type="term" value="P:positive regulation of biosynthetic process"/>
    <property type="evidence" value="ECO:0007669"/>
    <property type="project" value="UniProtKB-ARBA"/>
</dbReference>
<evidence type="ECO:0000259" key="6">
    <source>
        <dbReference type="PROSITE" id="PS50931"/>
    </source>
</evidence>
<dbReference type="PROSITE" id="PS50931">
    <property type="entry name" value="HTH_LYSR"/>
    <property type="match status" value="1"/>
</dbReference>
<dbReference type="FunFam" id="1.10.10.10:FF:000038">
    <property type="entry name" value="Glycine cleavage system transcriptional activator"/>
    <property type="match status" value="1"/>
</dbReference>
<dbReference type="PRINTS" id="PR00039">
    <property type="entry name" value="HTHLYSR"/>
</dbReference>
<dbReference type="InterPro" id="IPR005119">
    <property type="entry name" value="LysR_subst-bd"/>
</dbReference>
<dbReference type="Pfam" id="PF03466">
    <property type="entry name" value="LysR_substrate"/>
    <property type="match status" value="1"/>
</dbReference>
<dbReference type="InterPro" id="IPR036390">
    <property type="entry name" value="WH_DNA-bd_sf"/>
</dbReference>
<proteinExistence type="inferred from homology"/>
<gene>
    <name evidence="7" type="ORF">WP8W18C01_26500</name>
</gene>
<dbReference type="PANTHER" id="PTHR30537">
    <property type="entry name" value="HTH-TYPE TRANSCRIPTIONAL REGULATOR"/>
    <property type="match status" value="1"/>
</dbReference>
<dbReference type="SUPFAM" id="SSF46785">
    <property type="entry name" value="Winged helix' DNA-binding domain"/>
    <property type="match status" value="1"/>
</dbReference>
<dbReference type="InterPro" id="IPR058163">
    <property type="entry name" value="LysR-type_TF_proteobact-type"/>
</dbReference>
<dbReference type="InterPro" id="IPR000847">
    <property type="entry name" value="LysR_HTH_N"/>
</dbReference>
<dbReference type="GO" id="GO:0043565">
    <property type="term" value="F:sequence-specific DNA binding"/>
    <property type="evidence" value="ECO:0007669"/>
    <property type="project" value="TreeGrafter"/>
</dbReference>
<keyword evidence="2" id="KW-0805">Transcription regulation</keyword>
<keyword evidence="5" id="KW-0804">Transcription</keyword>